<feature type="domain" description="TNFR-Cys" evidence="3">
    <location>
        <begin position="38"/>
        <end position="80"/>
    </location>
</feature>
<dbReference type="PANTHER" id="PTHR46875">
    <property type="entry name" value="TUMOR NECROSIS FACTOR RECEPTOR SUPERFAMILY MEMBER 5"/>
    <property type="match status" value="1"/>
</dbReference>
<keyword evidence="2" id="KW-0812">Transmembrane</keyword>
<dbReference type="InterPro" id="IPR001368">
    <property type="entry name" value="TNFR/NGFR_Cys_rich_reg"/>
</dbReference>
<evidence type="ECO:0000256" key="2">
    <source>
        <dbReference type="SAM" id="Phobius"/>
    </source>
</evidence>
<reference evidence="4" key="1">
    <citation type="submission" date="2020-08" db="EMBL/GenBank/DDBJ databases">
        <title>Chromosome-level assembly of Southern catfish (Silurus meridionalis) provides insights into visual adaptation to the nocturnal and benthic lifestyles.</title>
        <authorList>
            <person name="Zhang Y."/>
            <person name="Wang D."/>
            <person name="Peng Z."/>
        </authorList>
    </citation>
    <scope>NUCLEOTIDE SEQUENCE</scope>
    <source>
        <strain evidence="4">SWU-2019-XX</strain>
        <tissue evidence="4">Muscle</tissue>
    </source>
</reference>
<dbReference type="GO" id="GO:0009897">
    <property type="term" value="C:external side of plasma membrane"/>
    <property type="evidence" value="ECO:0007669"/>
    <property type="project" value="TreeGrafter"/>
</dbReference>
<comment type="caution">
    <text evidence="1">Lacks conserved residue(s) required for the propagation of feature annotation.</text>
</comment>
<keyword evidence="2" id="KW-1133">Transmembrane helix</keyword>
<feature type="disulfide bond" evidence="1">
    <location>
        <begin position="39"/>
        <end position="54"/>
    </location>
</feature>
<dbReference type="SMART" id="SM00208">
    <property type="entry name" value="TNFR"/>
    <property type="match status" value="4"/>
</dbReference>
<dbReference type="InterPro" id="IPR052135">
    <property type="entry name" value="TNFRSF5"/>
</dbReference>
<feature type="disulfide bond" evidence="1">
    <location>
        <begin position="107"/>
        <end position="125"/>
    </location>
</feature>
<evidence type="ECO:0000313" key="4">
    <source>
        <dbReference type="EMBL" id="KAF7708379.1"/>
    </source>
</evidence>
<evidence type="ECO:0000313" key="5">
    <source>
        <dbReference type="Proteomes" id="UP000606274"/>
    </source>
</evidence>
<keyword evidence="2" id="KW-0472">Membrane</keyword>
<dbReference type="GO" id="GO:0035631">
    <property type="term" value="C:CD40 receptor complex"/>
    <property type="evidence" value="ECO:0007669"/>
    <property type="project" value="TreeGrafter"/>
</dbReference>
<dbReference type="Pfam" id="PF00020">
    <property type="entry name" value="TNFR_c6"/>
    <property type="match status" value="2"/>
</dbReference>
<dbReference type="AlphaFoldDB" id="A0A8T0BMP5"/>
<dbReference type="OrthoDB" id="9950067at2759"/>
<name>A0A8T0BMP5_SILME</name>
<keyword evidence="5" id="KW-1185">Reference proteome</keyword>
<dbReference type="SUPFAM" id="SSF57586">
    <property type="entry name" value="TNF receptor-like"/>
    <property type="match status" value="3"/>
</dbReference>
<comment type="caution">
    <text evidence="4">The sequence shown here is derived from an EMBL/GenBank/DDBJ whole genome shotgun (WGS) entry which is preliminary data.</text>
</comment>
<feature type="disulfide bond" evidence="1">
    <location>
        <begin position="18"/>
        <end position="36"/>
    </location>
</feature>
<feature type="repeat" description="TNFR-Cys" evidence="1">
    <location>
        <begin position="38"/>
        <end position="80"/>
    </location>
</feature>
<feature type="domain" description="TNFR-Cys" evidence="3">
    <location>
        <begin position="81"/>
        <end position="125"/>
    </location>
</feature>
<accession>A0A8T0BMP5</accession>
<dbReference type="Proteomes" id="UP000606274">
    <property type="component" value="Unassembled WGS sequence"/>
</dbReference>
<dbReference type="PROSITE" id="PS50050">
    <property type="entry name" value="TNFR_NGFR_2"/>
    <property type="match status" value="3"/>
</dbReference>
<dbReference type="Gene3D" id="2.10.50.10">
    <property type="entry name" value="Tumor Necrosis Factor Receptor, subunit A, domain 2"/>
    <property type="match status" value="3"/>
</dbReference>
<feature type="transmembrane region" description="Helical" evidence="2">
    <location>
        <begin position="179"/>
        <end position="201"/>
    </location>
</feature>
<feature type="repeat" description="TNFR-Cys" evidence="1">
    <location>
        <begin position="81"/>
        <end position="125"/>
    </location>
</feature>
<feature type="domain" description="TNFR-Cys" evidence="3">
    <location>
        <begin position="2"/>
        <end position="36"/>
    </location>
</feature>
<sequence length="302" mass="33518">MTCPNDMYEHNSKCCNKCQKGTHMSSHCSNSPKTQCVQCPHGYYTENMNYLDNCLECISCDSDHHLQTVKNCTAESNTICMCMEGFYCTQSVGHKDECGKCEPVRRCPPGHGVSFPPNSKSDTLCKACPAGTFNNNTDYITPCRNHTSCLDLGRKLVLSGTAKTDAICGDFIPSCPKSYWMLPAGLWAGLILTLILVIIGFTCRKCKRKRNAVITMVNSQNFVPPALPPDVIKYPRSPELQKLTNSKDKDCAVEDDYALECDGVSLNMFPEKCVAFSIPVDINMSISEPYKSEPQEDDWPAL</sequence>
<evidence type="ECO:0000256" key="1">
    <source>
        <dbReference type="PROSITE-ProRule" id="PRU00206"/>
    </source>
</evidence>
<proteinExistence type="predicted"/>
<organism evidence="4 5">
    <name type="scientific">Silurus meridionalis</name>
    <name type="common">Southern catfish</name>
    <name type="synonym">Silurus soldatovi meridionalis</name>
    <dbReference type="NCBI Taxonomy" id="175797"/>
    <lineage>
        <taxon>Eukaryota</taxon>
        <taxon>Metazoa</taxon>
        <taxon>Chordata</taxon>
        <taxon>Craniata</taxon>
        <taxon>Vertebrata</taxon>
        <taxon>Euteleostomi</taxon>
        <taxon>Actinopterygii</taxon>
        <taxon>Neopterygii</taxon>
        <taxon>Teleostei</taxon>
        <taxon>Ostariophysi</taxon>
        <taxon>Siluriformes</taxon>
        <taxon>Siluridae</taxon>
        <taxon>Silurus</taxon>
    </lineage>
</organism>
<feature type="repeat" description="TNFR-Cys" evidence="1">
    <location>
        <begin position="2"/>
        <end position="36"/>
    </location>
</feature>
<keyword evidence="1" id="KW-1015">Disulfide bond</keyword>
<dbReference type="GO" id="GO:0002768">
    <property type="term" value="P:immune response-regulating cell surface receptor signaling pathway"/>
    <property type="evidence" value="ECO:0007669"/>
    <property type="project" value="TreeGrafter"/>
</dbReference>
<feature type="disulfide bond" evidence="1">
    <location>
        <begin position="15"/>
        <end position="28"/>
    </location>
</feature>
<gene>
    <name evidence="4" type="ORF">HF521_017436</name>
</gene>
<evidence type="ECO:0000259" key="3">
    <source>
        <dbReference type="PROSITE" id="PS50050"/>
    </source>
</evidence>
<dbReference type="PANTHER" id="PTHR46875:SF2">
    <property type="entry name" value="TUMOR NECROSIS FACTOR RECEPTOR SUPERFAMILY MEMBER 5-LIKE ISOFORM X1"/>
    <property type="match status" value="1"/>
</dbReference>
<protein>
    <recommendedName>
        <fullName evidence="3">TNFR-Cys domain-containing protein</fullName>
    </recommendedName>
</protein>
<dbReference type="EMBL" id="JABFDY010000004">
    <property type="protein sequence ID" value="KAF7708379.1"/>
    <property type="molecule type" value="Genomic_DNA"/>
</dbReference>
<dbReference type="PROSITE" id="PS00652">
    <property type="entry name" value="TNFR_NGFR_1"/>
    <property type="match status" value="1"/>
</dbReference>